<comment type="caution">
    <text evidence="3">The sequence shown here is derived from an EMBL/GenBank/DDBJ whole genome shotgun (WGS) entry which is preliminary data.</text>
</comment>
<reference evidence="3 4" key="1">
    <citation type="submission" date="2022-09" db="EMBL/GenBank/DDBJ databases">
        <authorList>
            <person name="Palmer J.M."/>
        </authorList>
    </citation>
    <scope>NUCLEOTIDE SEQUENCE [LARGE SCALE GENOMIC DNA]</scope>
    <source>
        <strain evidence="3 4">DSM 7382</strain>
    </source>
</reference>
<dbReference type="EMBL" id="JASBNA010000007">
    <property type="protein sequence ID" value="KAK7690220.1"/>
    <property type="molecule type" value="Genomic_DNA"/>
</dbReference>
<dbReference type="InterPro" id="IPR040976">
    <property type="entry name" value="Pkinase_fungal"/>
</dbReference>
<proteinExistence type="predicted"/>
<name>A0AAW0GM94_9APHY</name>
<protein>
    <recommendedName>
        <fullName evidence="2">Protein kinase domain-containing protein</fullName>
    </recommendedName>
</protein>
<dbReference type="AlphaFoldDB" id="A0AAW0GM94"/>
<sequence length="757" mass="85844">MSAHSCAPRLDSGAESMASASGIQNSDKVQHSGFLPVEEFVRDHLTPQPKSWGARRSRWRKKTQRIEEATGAEYKMYSPICKLLNAISKSTYEKYRNKNVELPYNNPIVFLDHHSVPSAHCDIEFKPVPEIVGVFASKEEIDSYTSIRNVYSDVPSYHIATFCEGKPKTISGADQAMRYTCQLLELRPDMPGVYGLCVNTKNYNIVWSDSSGPVTSAPIEWDDLKPLEAYIRSLYVPPKGHHLWDPSITSPTLLPLAECPDKKLKVHWNIKTEEREYKDCVRIHIGDGWGRRTTVFMHDDSSGNFAVIKDSFRDDRRRYEEASLLKHIHSEGTFPGVVRLIASGEVAGRDGSPIETARPYVEKEVDHWTKKRIVMGSRGSQLYAAESVREVLMTMYDGNEVLRALVNERDYMHRDVSINNFLTNAEHARNTLAANGFIKNRPLFIDDILGIDSPNDNEDNCRALIIDADNSALLPGPTHDHSLKYVNEELASRTGTPRYIARAVASGRLLKDAIDTRIYSRMPELEGKAKEVYIKTYGQDAYDAYTDVTANTYHGSKFQKPSKDIPLLFSHRPDHDIESLFWVLVEVVISALPLDAVDKHPPFFVQTWNVMEQHTIIYDQPSDSRSYILNLVEDGWEETLHPKLSPIVEMMMMLTSQVRPEYGLLDPPPKKDHLHEAFRRILLEQILAMEDDPIPLTPNMSRKPATAQKIGQVGAPRLQPALLKVVNGSLPTRKRKAEDEEAERNYKAVKLTNLYCS</sequence>
<dbReference type="SUPFAM" id="SSF56112">
    <property type="entry name" value="Protein kinase-like (PK-like)"/>
    <property type="match status" value="1"/>
</dbReference>
<dbReference type="Proteomes" id="UP001385951">
    <property type="component" value="Unassembled WGS sequence"/>
</dbReference>
<evidence type="ECO:0000313" key="4">
    <source>
        <dbReference type="Proteomes" id="UP001385951"/>
    </source>
</evidence>
<dbReference type="InterPro" id="IPR000719">
    <property type="entry name" value="Prot_kinase_dom"/>
</dbReference>
<evidence type="ECO:0000256" key="1">
    <source>
        <dbReference type="SAM" id="MobiDB-lite"/>
    </source>
</evidence>
<feature type="domain" description="Protein kinase" evidence="2">
    <location>
        <begin position="281"/>
        <end position="678"/>
    </location>
</feature>
<gene>
    <name evidence="3" type="ORF">QCA50_006872</name>
</gene>
<dbReference type="GO" id="GO:0005524">
    <property type="term" value="F:ATP binding"/>
    <property type="evidence" value="ECO:0007669"/>
    <property type="project" value="InterPro"/>
</dbReference>
<evidence type="ECO:0000313" key="3">
    <source>
        <dbReference type="EMBL" id="KAK7690220.1"/>
    </source>
</evidence>
<dbReference type="PROSITE" id="PS50011">
    <property type="entry name" value="PROTEIN_KINASE_DOM"/>
    <property type="match status" value="1"/>
</dbReference>
<dbReference type="Pfam" id="PF17667">
    <property type="entry name" value="Pkinase_fungal"/>
    <property type="match status" value="2"/>
</dbReference>
<evidence type="ECO:0000259" key="2">
    <source>
        <dbReference type="PROSITE" id="PS50011"/>
    </source>
</evidence>
<feature type="region of interest" description="Disordered" evidence="1">
    <location>
        <begin position="1"/>
        <end position="25"/>
    </location>
</feature>
<accession>A0AAW0GM94</accession>
<dbReference type="GO" id="GO:0004672">
    <property type="term" value="F:protein kinase activity"/>
    <property type="evidence" value="ECO:0007669"/>
    <property type="project" value="InterPro"/>
</dbReference>
<dbReference type="InterPro" id="IPR011009">
    <property type="entry name" value="Kinase-like_dom_sf"/>
</dbReference>
<keyword evidence="4" id="KW-1185">Reference proteome</keyword>
<organism evidence="3 4">
    <name type="scientific">Cerrena zonata</name>
    <dbReference type="NCBI Taxonomy" id="2478898"/>
    <lineage>
        <taxon>Eukaryota</taxon>
        <taxon>Fungi</taxon>
        <taxon>Dikarya</taxon>
        <taxon>Basidiomycota</taxon>
        <taxon>Agaricomycotina</taxon>
        <taxon>Agaricomycetes</taxon>
        <taxon>Polyporales</taxon>
        <taxon>Cerrenaceae</taxon>
        <taxon>Cerrena</taxon>
    </lineage>
</organism>
<dbReference type="Gene3D" id="1.10.510.10">
    <property type="entry name" value="Transferase(Phosphotransferase) domain 1"/>
    <property type="match status" value="1"/>
</dbReference>